<dbReference type="InterPro" id="IPR002587">
    <property type="entry name" value="Myo-inos-1-P_Synthase"/>
</dbReference>
<reference evidence="3 4" key="1">
    <citation type="submission" date="2022-10" db="EMBL/GenBank/DDBJ databases">
        <title>Comparative genomics and taxonomic characterization of three novel marine species of genus Reichenbachiella exhibiting antioxidant and polysaccharide degradation activities.</title>
        <authorList>
            <person name="Muhammad N."/>
            <person name="Lee Y.-J."/>
            <person name="Ko J."/>
            <person name="Kim S.-G."/>
        </authorList>
    </citation>
    <scope>NUCLEOTIDE SEQUENCE [LARGE SCALE GENOMIC DNA]</scope>
    <source>
        <strain evidence="3 4">ABR2-5</strain>
    </source>
</reference>
<gene>
    <name evidence="3" type="ORF">N7U62_11295</name>
</gene>
<proteinExistence type="inferred from homology"/>
<dbReference type="InterPro" id="IPR013021">
    <property type="entry name" value="Myo-inos-1-P_Synthase_GAPDH"/>
</dbReference>
<accession>A0ABT3CVI5</accession>
<dbReference type="SUPFAM" id="SSF51735">
    <property type="entry name" value="NAD(P)-binding Rossmann-fold domains"/>
    <property type="match status" value="1"/>
</dbReference>
<dbReference type="Pfam" id="PF01658">
    <property type="entry name" value="Inos-1-P_synth"/>
    <property type="match status" value="1"/>
</dbReference>
<feature type="domain" description="Myo-inositol-1-phosphate synthase GAPDH-like" evidence="2">
    <location>
        <begin position="187"/>
        <end position="294"/>
    </location>
</feature>
<evidence type="ECO:0000259" key="2">
    <source>
        <dbReference type="Pfam" id="PF01658"/>
    </source>
</evidence>
<evidence type="ECO:0000256" key="1">
    <source>
        <dbReference type="ARBA" id="ARBA00010813"/>
    </source>
</evidence>
<dbReference type="InterPro" id="IPR052199">
    <property type="entry name" value="MIPS"/>
</dbReference>
<dbReference type="EMBL" id="JAOYOD010000001">
    <property type="protein sequence ID" value="MCV9387253.1"/>
    <property type="molecule type" value="Genomic_DNA"/>
</dbReference>
<keyword evidence="4" id="KW-1185">Reference proteome</keyword>
<dbReference type="RefSeq" id="WP_264138078.1">
    <property type="nucleotide sequence ID" value="NZ_JAOYOD010000001.1"/>
</dbReference>
<protein>
    <submittedName>
        <fullName evidence="3">Inositol-3-phosphate synthase</fullName>
    </submittedName>
</protein>
<organism evidence="3 4">
    <name type="scientific">Reichenbachiella ulvae</name>
    <dbReference type="NCBI Taxonomy" id="2980104"/>
    <lineage>
        <taxon>Bacteria</taxon>
        <taxon>Pseudomonadati</taxon>
        <taxon>Bacteroidota</taxon>
        <taxon>Cytophagia</taxon>
        <taxon>Cytophagales</taxon>
        <taxon>Reichenbachiellaceae</taxon>
        <taxon>Reichenbachiella</taxon>
    </lineage>
</organism>
<dbReference type="SUPFAM" id="SSF55347">
    <property type="entry name" value="Glyceraldehyde-3-phosphate dehydrogenase-like, C-terminal domain"/>
    <property type="match status" value="1"/>
</dbReference>
<evidence type="ECO:0000313" key="3">
    <source>
        <dbReference type="EMBL" id="MCV9387253.1"/>
    </source>
</evidence>
<comment type="caution">
    <text evidence="3">The sequence shown here is derived from an EMBL/GenBank/DDBJ whole genome shotgun (WGS) entry which is preliminary data.</text>
</comment>
<comment type="similarity">
    <text evidence="1">Belongs to the myo-inositol 1-phosphate synthase family.</text>
</comment>
<dbReference type="Gene3D" id="3.40.50.720">
    <property type="entry name" value="NAD(P)-binding Rossmann-like Domain"/>
    <property type="match status" value="1"/>
</dbReference>
<dbReference type="Gene3D" id="3.30.360.10">
    <property type="entry name" value="Dihydrodipicolinate Reductase, domain 2"/>
    <property type="match status" value="1"/>
</dbReference>
<dbReference type="PIRSF" id="PIRSF015578">
    <property type="entry name" value="Myoinos-ppht_syn"/>
    <property type="match status" value="1"/>
</dbReference>
<dbReference type="PANTHER" id="PTHR43125:SF1">
    <property type="entry name" value="INOSITOL-3-PHOSPHATE SYNTHASE"/>
    <property type="match status" value="1"/>
</dbReference>
<evidence type="ECO:0000313" key="4">
    <source>
        <dbReference type="Proteomes" id="UP001300692"/>
    </source>
</evidence>
<sequence length="355" mass="38586">MVKIAIAGVGNCASALIQGIEFYKNESEQTGFVRKEIGSYKIGDIQVVGAIDIDKRKVGKDASEAIFAKPNCARVFSEVPNLNVEVVSGPVLDGVASHMSESFQVEANHESVDVAAYLRETGAEFLVCYLPVGSEEAAKFYASEALKAGVGFLNAIPVFICSQPEWSDKFKEAGLVCAGDDIKSQFGATYLNRVLVESLMTRGFNIDDLYQLNVGGNTDFENMIDESRLMSKRISKTNAVSTLFNCTTDPAVRIGPSDFVPHLNDTKICYINVNGSQFGNQRFELELKLKVEDSPNSAGVMLDVIRLAKLAKDMGHAGNVPVVSAFGFKSPADKFSETEILKRMNEFLETAKASV</sequence>
<dbReference type="Proteomes" id="UP001300692">
    <property type="component" value="Unassembled WGS sequence"/>
</dbReference>
<name>A0ABT3CVI5_9BACT</name>
<dbReference type="PANTHER" id="PTHR43125">
    <property type="entry name" value="INOSITOL-3-PHOSPHATE SYNTHASE"/>
    <property type="match status" value="1"/>
</dbReference>
<dbReference type="InterPro" id="IPR036291">
    <property type="entry name" value="NAD(P)-bd_dom_sf"/>
</dbReference>